<dbReference type="NCBIfam" id="TIGR01484">
    <property type="entry name" value="HAD-SF-IIB"/>
    <property type="match status" value="1"/>
</dbReference>
<accession>A0ABX0H7N7</accession>
<dbReference type="SFLD" id="SFLDS00003">
    <property type="entry name" value="Haloacid_Dehalogenase"/>
    <property type="match status" value="1"/>
</dbReference>
<dbReference type="Pfam" id="PF08282">
    <property type="entry name" value="Hydrolase_3"/>
    <property type="match status" value="1"/>
</dbReference>
<dbReference type="Proteomes" id="UP000649799">
    <property type="component" value="Unassembled WGS sequence"/>
</dbReference>
<comment type="caution">
    <text evidence="1">The sequence shown here is derived from an EMBL/GenBank/DDBJ whole genome shotgun (WGS) entry which is preliminary data.</text>
</comment>
<dbReference type="Gene3D" id="3.40.50.1000">
    <property type="entry name" value="HAD superfamily/HAD-like"/>
    <property type="match status" value="1"/>
</dbReference>
<dbReference type="NCBIfam" id="TIGR00099">
    <property type="entry name" value="Cof-subfamily"/>
    <property type="match status" value="1"/>
</dbReference>
<dbReference type="CDD" id="cd07516">
    <property type="entry name" value="HAD_Pase"/>
    <property type="match status" value="1"/>
</dbReference>
<evidence type="ECO:0000313" key="2">
    <source>
        <dbReference type="Proteomes" id="UP000649799"/>
    </source>
</evidence>
<dbReference type="SUPFAM" id="SSF56784">
    <property type="entry name" value="HAD-like"/>
    <property type="match status" value="1"/>
</dbReference>
<dbReference type="InterPro" id="IPR006379">
    <property type="entry name" value="HAD-SF_hydro_IIB"/>
</dbReference>
<keyword evidence="2" id="KW-1185">Reference proteome</keyword>
<name>A0ABX0H7N7_9BACT</name>
<proteinExistence type="predicted"/>
<sequence length="271" mass="30498">MRIKAICTDIDGTLLDQNREISKRTREAFAALPANFPVILASSRMPAAMTHLQKDLQRENNPIICYNGGFVIHPPKKQHSALSSTWIEAEICGKIVELARNKDIHISLYSANEWYAPQVDKWTEKEEKATKVKAGILKNAVVIDSWQREQRGAHKVMCMGEADDIQWLYRQLEQNFSTMLHLYRSKDTYIEIAPRSISKATGLELILKSYNIAMEEVMAFGDNFNDIELLKSVGLGIAVGNAREEVKAVARKLTAKSKADGVAMAIEEHLL</sequence>
<dbReference type="PANTHER" id="PTHR10000:SF8">
    <property type="entry name" value="HAD SUPERFAMILY HYDROLASE-LIKE, TYPE 3"/>
    <property type="match status" value="1"/>
</dbReference>
<dbReference type="PANTHER" id="PTHR10000">
    <property type="entry name" value="PHOSPHOSERINE PHOSPHATASE"/>
    <property type="match status" value="1"/>
</dbReference>
<protein>
    <submittedName>
        <fullName evidence="1">HAD family phosphatase</fullName>
    </submittedName>
</protein>
<reference evidence="1 2" key="1">
    <citation type="submission" date="2020-03" db="EMBL/GenBank/DDBJ databases">
        <title>Cyclobacterium plantarum sp. nov., a marine bacterium isolated from a coastal-marine wetland.</title>
        <authorList>
            <person name="Sanchez-Porro C."/>
            <person name="Ventosa A."/>
            <person name="Amoozegar M."/>
        </authorList>
    </citation>
    <scope>NUCLEOTIDE SEQUENCE [LARGE SCALE GENOMIC DNA]</scope>
    <source>
        <strain evidence="1 2">GBPx2</strain>
    </source>
</reference>
<dbReference type="EMBL" id="JAANYN010000005">
    <property type="protein sequence ID" value="NHE57669.1"/>
    <property type="molecule type" value="Genomic_DNA"/>
</dbReference>
<dbReference type="SFLD" id="SFLDG01140">
    <property type="entry name" value="C2.B:_Phosphomannomutase_and_P"/>
    <property type="match status" value="1"/>
</dbReference>
<dbReference type="Gene3D" id="3.30.1240.10">
    <property type="match status" value="1"/>
</dbReference>
<evidence type="ECO:0000313" key="1">
    <source>
        <dbReference type="EMBL" id="NHE57669.1"/>
    </source>
</evidence>
<organism evidence="1 2">
    <name type="scientific">Cyclobacterium plantarum</name>
    <dbReference type="NCBI Taxonomy" id="2716263"/>
    <lineage>
        <taxon>Bacteria</taxon>
        <taxon>Pseudomonadati</taxon>
        <taxon>Bacteroidota</taxon>
        <taxon>Cytophagia</taxon>
        <taxon>Cytophagales</taxon>
        <taxon>Cyclobacteriaceae</taxon>
        <taxon>Cyclobacterium</taxon>
    </lineage>
</organism>
<gene>
    <name evidence="1" type="ORF">G9Q97_12690</name>
</gene>
<dbReference type="InterPro" id="IPR036412">
    <property type="entry name" value="HAD-like_sf"/>
</dbReference>
<dbReference type="InterPro" id="IPR023214">
    <property type="entry name" value="HAD_sf"/>
</dbReference>
<dbReference type="InterPro" id="IPR000150">
    <property type="entry name" value="Cof"/>
</dbReference>
<dbReference type="RefSeq" id="WP_166147407.1">
    <property type="nucleotide sequence ID" value="NZ_JAANYN010000005.1"/>
</dbReference>